<reference evidence="1" key="1">
    <citation type="submission" date="2012-08" db="EMBL/GenBank/DDBJ databases">
        <title>Cassytha pubescens and C. glabella (Lauraceae) are not disjunctly distributed between Australia and the Ryukyu Archipelago of Japan - evidence from morphological and molecular data.</title>
        <authorList>
            <person name="Kokubugata G."/>
            <person name="Nakamura K."/>
            <person name="Forster P.I."/>
            <person name="Wilson G.W."/>
            <person name="Holland A.E."/>
            <person name="Hirayama Y."/>
            <person name="Yokota M."/>
        </authorList>
    </citation>
    <scope>NUCLEOTIDE SEQUENCE</scope>
    <source>
        <strain evidence="1">K-LV1</strain>
    </source>
</reference>
<evidence type="ECO:0000313" key="2">
    <source>
        <dbReference type="EMBL" id="ATU83730.1"/>
    </source>
</evidence>
<name>K7XBA5_9VIRU</name>
<evidence type="ECO:0000313" key="1">
    <source>
        <dbReference type="EMBL" id="AFX59647.1"/>
    </source>
</evidence>
<reference evidence="2" key="3">
    <citation type="journal article" date="2018" name="Aquaculture">
        <title>Complete genome sequence of a white spot syndrome virus associated with a disease incursion in Australia.</title>
        <authorList>
            <person name="Oakey J."/>
            <person name="Smith C.S."/>
        </authorList>
    </citation>
    <scope>NUCLEOTIDE SEQUENCE [LARGE SCALE GENOMIC DNA]</scope>
    <source>
        <strain evidence="2">WSSV-AU</strain>
    </source>
</reference>
<dbReference type="Proteomes" id="UP000267516">
    <property type="component" value="Segment"/>
</dbReference>
<proteinExistence type="predicted"/>
<dbReference type="EMBL" id="MF768985">
    <property type="protein sequence ID" value="ATU83730.1"/>
    <property type="molecule type" value="Genomic_DNA"/>
</dbReference>
<evidence type="ECO:0000313" key="3">
    <source>
        <dbReference type="Proteomes" id="UP000277283"/>
    </source>
</evidence>
<reference evidence="3" key="2">
    <citation type="submission" date="2012-08" db="EMBL/GenBank/DDBJ databases">
        <authorList>
            <person name="Choi T.-J."/>
        </authorList>
    </citation>
    <scope>NUCLEOTIDE SEQUENCE [LARGE SCALE GENOMIC DNA]</scope>
    <source>
        <strain evidence="3">K-LV1</strain>
    </source>
</reference>
<sequence length="90" mass="10602">MLLLLTNTSLIPGTLFRLYKKYVKLNLFQRIIRSEWIRPEILYYFQRRVAFLISLSSPLHYCSWCPTSTLSFPSSAEMFSPTAFLMQRAS</sequence>
<protein>
    <submittedName>
        <fullName evidence="2">ORF314</fullName>
    </submittedName>
    <submittedName>
        <fullName evidence="1">Wsv273</fullName>
    </submittedName>
</protein>
<dbReference type="Proteomes" id="UP000277283">
    <property type="component" value="Segment"/>
</dbReference>
<organism evidence="1 3">
    <name type="scientific">White spot syndrome virus</name>
    <dbReference type="NCBI Taxonomy" id="342409"/>
    <lineage>
        <taxon>Viruses</taxon>
        <taxon>Viruses incertae sedis</taxon>
        <taxon>Naldaviricetes</taxon>
        <taxon>Nimaviridae</taxon>
        <taxon>Whispovirus</taxon>
    </lineage>
</organism>
<accession>K7XBA5</accession>
<dbReference type="EMBL" id="JX515788">
    <property type="protein sequence ID" value="AFX59647.1"/>
    <property type="molecule type" value="Genomic_DNA"/>
</dbReference>
<gene>
    <name evidence="1" type="ORF">wssv_02700</name>
</gene>